<organism evidence="1">
    <name type="scientific">Arundo donax</name>
    <name type="common">Giant reed</name>
    <name type="synonym">Donax arundinaceus</name>
    <dbReference type="NCBI Taxonomy" id="35708"/>
    <lineage>
        <taxon>Eukaryota</taxon>
        <taxon>Viridiplantae</taxon>
        <taxon>Streptophyta</taxon>
        <taxon>Embryophyta</taxon>
        <taxon>Tracheophyta</taxon>
        <taxon>Spermatophyta</taxon>
        <taxon>Magnoliopsida</taxon>
        <taxon>Liliopsida</taxon>
        <taxon>Poales</taxon>
        <taxon>Poaceae</taxon>
        <taxon>PACMAD clade</taxon>
        <taxon>Arundinoideae</taxon>
        <taxon>Arundineae</taxon>
        <taxon>Arundo</taxon>
    </lineage>
</organism>
<dbReference type="EMBL" id="GBRH01171656">
    <property type="protein sequence ID" value="JAE26240.1"/>
    <property type="molecule type" value="Transcribed_RNA"/>
</dbReference>
<evidence type="ECO:0000313" key="1">
    <source>
        <dbReference type="EMBL" id="JAE26240.1"/>
    </source>
</evidence>
<protein>
    <submittedName>
        <fullName evidence="1">Uncharacterized protein</fullName>
    </submittedName>
</protein>
<accession>A0A0A9GM85</accession>
<reference evidence="1" key="2">
    <citation type="journal article" date="2015" name="Data Brief">
        <title>Shoot transcriptome of the giant reed, Arundo donax.</title>
        <authorList>
            <person name="Barrero R.A."/>
            <person name="Guerrero F.D."/>
            <person name="Moolhuijzen P."/>
            <person name="Goolsby J.A."/>
            <person name="Tidwell J."/>
            <person name="Bellgard S.E."/>
            <person name="Bellgard M.I."/>
        </authorList>
    </citation>
    <scope>NUCLEOTIDE SEQUENCE</scope>
    <source>
        <tissue evidence="1">Shoot tissue taken approximately 20 cm above the soil surface</tissue>
    </source>
</reference>
<dbReference type="AlphaFoldDB" id="A0A0A9GM85"/>
<name>A0A0A9GM85_ARUDO</name>
<sequence>MYNLSSMLLSPQKLSLSQIRSFTKFTGMGELE</sequence>
<proteinExistence type="predicted"/>
<reference evidence="1" key="1">
    <citation type="submission" date="2014-09" db="EMBL/GenBank/DDBJ databases">
        <authorList>
            <person name="Magalhaes I.L.F."/>
            <person name="Oliveira U."/>
            <person name="Santos F.R."/>
            <person name="Vidigal T.H.D.A."/>
            <person name="Brescovit A.D."/>
            <person name="Santos A.J."/>
        </authorList>
    </citation>
    <scope>NUCLEOTIDE SEQUENCE</scope>
    <source>
        <tissue evidence="1">Shoot tissue taken approximately 20 cm above the soil surface</tissue>
    </source>
</reference>